<dbReference type="PANTHER" id="PTHR15913:SF0">
    <property type="entry name" value="MASPARDIN"/>
    <property type="match status" value="1"/>
</dbReference>
<feature type="region of interest" description="Disordered" evidence="4">
    <location>
        <begin position="339"/>
        <end position="368"/>
    </location>
</feature>
<evidence type="ECO:0000256" key="2">
    <source>
        <dbReference type="ARBA" id="ARBA00020148"/>
    </source>
</evidence>
<feature type="compositionally biased region" description="Basic and acidic residues" evidence="4">
    <location>
        <begin position="339"/>
        <end position="362"/>
    </location>
</feature>
<dbReference type="GO" id="GO:0005737">
    <property type="term" value="C:cytoplasm"/>
    <property type="evidence" value="ECO:0007669"/>
    <property type="project" value="UniProtKB-SubCell"/>
</dbReference>
<dbReference type="AlphaFoldDB" id="A0A3P3YND2"/>
<dbReference type="Gene3D" id="3.40.50.1820">
    <property type="entry name" value="alpha/beta hydrolase"/>
    <property type="match status" value="1"/>
</dbReference>
<name>A0A3P3YND2_PLABS</name>
<evidence type="ECO:0000313" key="6">
    <source>
        <dbReference type="EMBL" id="SPR01579.1"/>
    </source>
</evidence>
<keyword evidence="6" id="KW-0496">Mitochondrion</keyword>
<dbReference type="EMBL" id="OVEO01000018">
    <property type="protein sequence ID" value="SPR01579.1"/>
    <property type="molecule type" value="Genomic_DNA"/>
</dbReference>
<dbReference type="InterPro" id="IPR026151">
    <property type="entry name" value="Maspardin"/>
</dbReference>
<dbReference type="InterPro" id="IPR029058">
    <property type="entry name" value="AB_hydrolase_fold"/>
</dbReference>
<comment type="subcellular location">
    <subcellularLocation>
        <location evidence="1">Cytoplasm</location>
    </subcellularLocation>
</comment>
<evidence type="ECO:0000256" key="1">
    <source>
        <dbReference type="ARBA" id="ARBA00004496"/>
    </source>
</evidence>
<dbReference type="Proteomes" id="UP000290189">
    <property type="component" value="Unassembled WGS sequence"/>
</dbReference>
<dbReference type="SUPFAM" id="SSF53474">
    <property type="entry name" value="alpha/beta-Hydrolases"/>
    <property type="match status" value="1"/>
</dbReference>
<evidence type="ECO:0000259" key="5">
    <source>
        <dbReference type="Pfam" id="PF00561"/>
    </source>
</evidence>
<organism evidence="6 7">
    <name type="scientific">Plasmodiophora brassicae</name>
    <name type="common">Clubroot disease agent</name>
    <dbReference type="NCBI Taxonomy" id="37360"/>
    <lineage>
        <taxon>Eukaryota</taxon>
        <taxon>Sar</taxon>
        <taxon>Rhizaria</taxon>
        <taxon>Endomyxa</taxon>
        <taxon>Phytomyxea</taxon>
        <taxon>Plasmodiophorida</taxon>
        <taxon>Plasmodiophoridae</taxon>
        <taxon>Plasmodiophora</taxon>
    </lineage>
</organism>
<accession>A0A3P3YND2</accession>
<reference evidence="6 7" key="1">
    <citation type="submission" date="2018-03" db="EMBL/GenBank/DDBJ databases">
        <authorList>
            <person name="Fogelqvist J."/>
        </authorList>
    </citation>
    <scope>NUCLEOTIDE SEQUENCE [LARGE SCALE GENOMIC DNA]</scope>
</reference>
<evidence type="ECO:0000313" key="7">
    <source>
        <dbReference type="Proteomes" id="UP000290189"/>
    </source>
</evidence>
<dbReference type="Pfam" id="PF00561">
    <property type="entry name" value="Abhydrolase_1"/>
    <property type="match status" value="1"/>
</dbReference>
<proteinExistence type="predicted"/>
<feature type="domain" description="AB hydrolase-1" evidence="5">
    <location>
        <begin position="43"/>
        <end position="141"/>
    </location>
</feature>
<evidence type="ECO:0000256" key="3">
    <source>
        <dbReference type="ARBA" id="ARBA00022490"/>
    </source>
</evidence>
<gene>
    <name evidence="6" type="ORF">PLBR_LOCUS8794</name>
</gene>
<dbReference type="InterPro" id="IPR000073">
    <property type="entry name" value="AB_hydrolase_1"/>
</dbReference>
<evidence type="ECO:0000256" key="4">
    <source>
        <dbReference type="SAM" id="MobiDB-lite"/>
    </source>
</evidence>
<dbReference type="PANTHER" id="PTHR15913">
    <property type="entry name" value="ACID CLUSTER PROTEIN 33"/>
    <property type="match status" value="1"/>
</dbReference>
<protein>
    <recommendedName>
        <fullName evidence="2">Maspardin</fullName>
    </recommendedName>
</protein>
<geneLocation type="mitochondrion" evidence="6"/>
<sequence length="368" mass="39948">MDRSAAYAHFRASYARQQVTLGAGARQWRFFDAAVAKAPGLVPLLCVPGTTTSAEAFFVVHNALCDAGYRVLSLDYPGASSGREWAVNLLEFLDYVHIDKVHIFGLELGGHLALWFACTFPERVASLILCQAFLSTTPTPLRSTFPLLPAFVLRRHVSKSPHSAGADARVADAVAFAAALLDAMPRDDVLSRLLLRSSPIALPGLEELSSIAITNLRAASPSSPTQQECAEVLGALPRCRSVDMDVEGDLPILSCPDDVLRHVRQHLDAFPNTCSTDEGRDVTAAAVPPAASSPSLLLFDRNAFTAHPRILSEDAARAEQRPAVVVPVPAPAPVVRKRVNDERERRKQELFRRSTARSHDATLESVFD</sequence>
<keyword evidence="3" id="KW-0963">Cytoplasm</keyword>